<proteinExistence type="predicted"/>
<dbReference type="GO" id="GO:0008893">
    <property type="term" value="F:guanosine-3',5'-bis(diphosphate) 3'-diphosphatase activity"/>
    <property type="evidence" value="ECO:0007669"/>
    <property type="project" value="TreeGrafter"/>
</dbReference>
<dbReference type="AlphaFoldDB" id="A0A8J3ZSC3"/>
<keyword evidence="2" id="KW-1185">Reference proteome</keyword>
<gene>
    <name evidence="1" type="ORF">Voc01_030350</name>
</gene>
<dbReference type="Pfam" id="PF13328">
    <property type="entry name" value="HD_4"/>
    <property type="match status" value="1"/>
</dbReference>
<dbReference type="InterPro" id="IPR052194">
    <property type="entry name" value="MESH1"/>
</dbReference>
<dbReference type="PANTHER" id="PTHR46246:SF1">
    <property type="entry name" value="GUANOSINE-3',5'-BIS(DIPHOSPHATE) 3'-PYROPHOSPHOHYDROLASE MESH1"/>
    <property type="match status" value="1"/>
</dbReference>
<dbReference type="PANTHER" id="PTHR46246">
    <property type="entry name" value="GUANOSINE-3',5'-BIS(DIPHOSPHATE) 3'-PYROPHOSPHOHYDROLASE MESH1"/>
    <property type="match status" value="1"/>
</dbReference>
<evidence type="ECO:0000313" key="2">
    <source>
        <dbReference type="Proteomes" id="UP000635606"/>
    </source>
</evidence>
<sequence length="235" mass="26055">MPLHAITEVFGEAGLTQRLSYEIGRLPADSRYAVADAAEWALRLHADQRRTREPYANHVLRVTLRILCHYKVTDPEVLIAALLHDVVEDQPWAAAGVANHGPPPRAAALAVITSRYGARVARLVAAVTNPVRPGGTDWQSLNLQYVEHLATSLDAEPWARVLKLSDFTDNGVGIIHTVGPKVRHSARKYNGFLPVLRELLDRPDTPLTEGVKRHINGQLDLAERRFAAILDADRR</sequence>
<dbReference type="SUPFAM" id="SSF109604">
    <property type="entry name" value="HD-domain/PDEase-like"/>
    <property type="match status" value="1"/>
</dbReference>
<evidence type="ECO:0008006" key="3">
    <source>
        <dbReference type="Google" id="ProtNLM"/>
    </source>
</evidence>
<accession>A0A8J3ZSC3</accession>
<dbReference type="CDD" id="cd00077">
    <property type="entry name" value="HDc"/>
    <property type="match status" value="1"/>
</dbReference>
<evidence type="ECO:0000313" key="1">
    <source>
        <dbReference type="EMBL" id="GIJ68118.1"/>
    </source>
</evidence>
<protein>
    <recommendedName>
        <fullName evidence="3">Metal dependent phosphohydrolase</fullName>
    </recommendedName>
</protein>
<organism evidence="1 2">
    <name type="scientific">Virgisporangium ochraceum</name>
    <dbReference type="NCBI Taxonomy" id="65505"/>
    <lineage>
        <taxon>Bacteria</taxon>
        <taxon>Bacillati</taxon>
        <taxon>Actinomycetota</taxon>
        <taxon>Actinomycetes</taxon>
        <taxon>Micromonosporales</taxon>
        <taxon>Micromonosporaceae</taxon>
        <taxon>Virgisporangium</taxon>
    </lineage>
</organism>
<dbReference type="InterPro" id="IPR003607">
    <property type="entry name" value="HD/PDEase_dom"/>
</dbReference>
<dbReference type="EMBL" id="BOPH01000037">
    <property type="protein sequence ID" value="GIJ68118.1"/>
    <property type="molecule type" value="Genomic_DNA"/>
</dbReference>
<reference evidence="1" key="1">
    <citation type="submission" date="2021-01" db="EMBL/GenBank/DDBJ databases">
        <title>Whole genome shotgun sequence of Virgisporangium ochraceum NBRC 16418.</title>
        <authorList>
            <person name="Komaki H."/>
            <person name="Tamura T."/>
        </authorList>
    </citation>
    <scope>NUCLEOTIDE SEQUENCE</scope>
    <source>
        <strain evidence="1">NBRC 16418</strain>
    </source>
</reference>
<dbReference type="Proteomes" id="UP000635606">
    <property type="component" value="Unassembled WGS sequence"/>
</dbReference>
<name>A0A8J3ZSC3_9ACTN</name>
<comment type="caution">
    <text evidence="1">The sequence shown here is derived from an EMBL/GenBank/DDBJ whole genome shotgun (WGS) entry which is preliminary data.</text>
</comment>
<dbReference type="Gene3D" id="1.10.3210.10">
    <property type="entry name" value="Hypothetical protein af1432"/>
    <property type="match status" value="1"/>
</dbReference>